<dbReference type="Proteomes" id="UP000811609">
    <property type="component" value="Chromosome 12"/>
</dbReference>
<keyword evidence="5" id="KW-1185">Reference proteome</keyword>
<dbReference type="AlphaFoldDB" id="A0A8T1NYA4"/>
<dbReference type="EMBL" id="CM031820">
    <property type="protein sequence ID" value="KAG6633773.1"/>
    <property type="molecule type" value="Genomic_DNA"/>
</dbReference>
<evidence type="ECO:0000313" key="4">
    <source>
        <dbReference type="EMBL" id="KAG6684595.1"/>
    </source>
</evidence>
<feature type="region of interest" description="Disordered" evidence="2">
    <location>
        <begin position="414"/>
        <end position="441"/>
    </location>
</feature>
<sequence>MEDLYRNSSEEIFLKYFMESSTGVPAPSMEMLGFKNLSQSFRHADSEELFKCWLTNGEDNANNSSSITNRTRQASRRISTELASISGQQHVGILQKKRSNDNLHPQSNSLADNISGDLHQQSIRNSVEKGLQTTDLYLAKAWFHSSQPMTRSQSSELRKRYAAMQSAQTTMGMEVMQNASWHSINTLKQEFSNSNCFNDFSTYEIPNQVGRFMSPSNSSSSTFTTPQMAEIDKVSSVVSMLKGTLECKKLSNQIEKAVMDSSNGIYHGHDIVVNSSFDQGQNNHLNEIASTFQEASHVQVKDSRILLAVEESLDLDMEGFVNPRNQMQLSRASQEPSQSESSAAAPVVSSGLDACDGPSKSSQTISICESSRKQVGNSRSSENGTKAKEIREQIIDTLKEDRKRGSLVRYGSVTSAGSVDKGDSTKKRRVERSRKMAEAKERNLTPAIPSDVQSVLKRCENLEKEVRSLKLNLSFMNRKDSEQTKQIEELQKKNEELVDEKERLRKCQDMLK</sequence>
<dbReference type="Proteomes" id="UP000811246">
    <property type="component" value="Chromosome 12"/>
</dbReference>
<organism evidence="3 5">
    <name type="scientific">Carya illinoinensis</name>
    <name type="common">Pecan</name>
    <dbReference type="NCBI Taxonomy" id="32201"/>
    <lineage>
        <taxon>Eukaryota</taxon>
        <taxon>Viridiplantae</taxon>
        <taxon>Streptophyta</taxon>
        <taxon>Embryophyta</taxon>
        <taxon>Tracheophyta</taxon>
        <taxon>Spermatophyta</taxon>
        <taxon>Magnoliopsida</taxon>
        <taxon>eudicotyledons</taxon>
        <taxon>Gunneridae</taxon>
        <taxon>Pentapetalae</taxon>
        <taxon>rosids</taxon>
        <taxon>fabids</taxon>
        <taxon>Fagales</taxon>
        <taxon>Juglandaceae</taxon>
        <taxon>Carya</taxon>
    </lineage>
</organism>
<dbReference type="GO" id="GO:0005634">
    <property type="term" value="C:nucleus"/>
    <property type="evidence" value="ECO:0007669"/>
    <property type="project" value="InterPro"/>
</dbReference>
<dbReference type="PANTHER" id="PTHR36890:SF1">
    <property type="entry name" value="PROTEIN CYCLOPS"/>
    <property type="match status" value="1"/>
</dbReference>
<comment type="caution">
    <text evidence="3">The sequence shown here is derived from an EMBL/GenBank/DDBJ whole genome shotgun (WGS) entry which is preliminary data.</text>
</comment>
<proteinExistence type="predicted"/>
<evidence type="ECO:0008006" key="6">
    <source>
        <dbReference type="Google" id="ProtNLM"/>
    </source>
</evidence>
<dbReference type="EMBL" id="CM031836">
    <property type="protein sequence ID" value="KAG6684595.1"/>
    <property type="molecule type" value="Genomic_DNA"/>
</dbReference>
<accession>A0A8T1NYA4</accession>
<feature type="coiled-coil region" evidence="1">
    <location>
        <begin position="452"/>
        <end position="510"/>
    </location>
</feature>
<feature type="region of interest" description="Disordered" evidence="2">
    <location>
        <begin position="328"/>
        <end position="388"/>
    </location>
</feature>
<gene>
    <name evidence="3" type="ORF">CIPAW_12G071800</name>
    <name evidence="4" type="ORF">I3842_12G070200</name>
</gene>
<dbReference type="GO" id="GO:0036377">
    <property type="term" value="P:arbuscular mycorrhizal association"/>
    <property type="evidence" value="ECO:0007669"/>
    <property type="project" value="InterPro"/>
</dbReference>
<dbReference type="EMBL" id="CM031836">
    <property type="protein sequence ID" value="KAG6684596.1"/>
    <property type="molecule type" value="Genomic_DNA"/>
</dbReference>
<keyword evidence="1" id="KW-0175">Coiled coil</keyword>
<feature type="compositionally biased region" description="Low complexity" evidence="2">
    <location>
        <begin position="332"/>
        <end position="350"/>
    </location>
</feature>
<dbReference type="EMBL" id="CM031820">
    <property type="protein sequence ID" value="KAG6633777.1"/>
    <property type="molecule type" value="Genomic_DNA"/>
</dbReference>
<evidence type="ECO:0000313" key="3">
    <source>
        <dbReference type="EMBL" id="KAG6633777.1"/>
    </source>
</evidence>
<feature type="compositionally biased region" description="Polar residues" evidence="2">
    <location>
        <begin position="359"/>
        <end position="384"/>
    </location>
</feature>
<name>A0A8T1NYA4_CARIL</name>
<dbReference type="PANTHER" id="PTHR36890">
    <property type="entry name" value="PROTEIN CYCLOPS"/>
    <property type="match status" value="1"/>
</dbReference>
<evidence type="ECO:0000256" key="1">
    <source>
        <dbReference type="SAM" id="Coils"/>
    </source>
</evidence>
<protein>
    <recommendedName>
        <fullName evidence="6">Protein CYCLOPS-like</fullName>
    </recommendedName>
</protein>
<dbReference type="InterPro" id="IPR040036">
    <property type="entry name" value="CYCLOPS"/>
</dbReference>
<evidence type="ECO:0000313" key="5">
    <source>
        <dbReference type="Proteomes" id="UP000811609"/>
    </source>
</evidence>
<reference evidence="4" key="2">
    <citation type="submission" date="2021-01" db="EMBL/GenBank/DDBJ databases">
        <authorList>
            <person name="Lovell J.T."/>
            <person name="Bentley N."/>
            <person name="Bhattarai G."/>
            <person name="Jenkins J.W."/>
            <person name="Sreedasyam A."/>
            <person name="Alarcon Y."/>
            <person name="Bock C."/>
            <person name="Boston L."/>
            <person name="Carlson J."/>
            <person name="Cervantes K."/>
            <person name="Clermont K."/>
            <person name="Krom N."/>
            <person name="Kubenka K."/>
            <person name="Mamidi S."/>
            <person name="Mattison C."/>
            <person name="Monteros M."/>
            <person name="Pisani C."/>
            <person name="Plott C."/>
            <person name="Rajasekar S."/>
            <person name="Rhein H.S."/>
            <person name="Rohla C."/>
            <person name="Song M."/>
            <person name="Hilaire R.S."/>
            <person name="Shu S."/>
            <person name="Wells L."/>
            <person name="Wang X."/>
            <person name="Webber J."/>
            <person name="Heerema R.J."/>
            <person name="Klein P."/>
            <person name="Conner P."/>
            <person name="Grauke L."/>
            <person name="Grimwood J."/>
            <person name="Schmutz J."/>
            <person name="Randall J.J."/>
        </authorList>
    </citation>
    <scope>NUCLEOTIDE SEQUENCE</scope>
    <source>
        <tissue evidence="4">Leaf</tissue>
    </source>
</reference>
<reference evidence="3" key="1">
    <citation type="submission" date="2020-12" db="EMBL/GenBank/DDBJ databases">
        <title>WGS assembly of Carya illinoinensis cv. Pawnee.</title>
        <authorList>
            <person name="Platts A."/>
            <person name="Shu S."/>
            <person name="Wright S."/>
            <person name="Barry K."/>
            <person name="Edger P."/>
            <person name="Pires J.C."/>
            <person name="Schmutz J."/>
        </authorList>
    </citation>
    <scope>NUCLEOTIDE SEQUENCE</scope>
    <source>
        <tissue evidence="3">Leaf</tissue>
    </source>
</reference>
<evidence type="ECO:0000256" key="2">
    <source>
        <dbReference type="SAM" id="MobiDB-lite"/>
    </source>
</evidence>
<dbReference type="GO" id="GO:0043565">
    <property type="term" value="F:sequence-specific DNA binding"/>
    <property type="evidence" value="ECO:0007669"/>
    <property type="project" value="InterPro"/>
</dbReference>